<dbReference type="KEGG" id="cbw:RR42_s2558"/>
<evidence type="ECO:0000313" key="3">
    <source>
        <dbReference type="Proteomes" id="UP000031843"/>
    </source>
</evidence>
<dbReference type="AlphaFoldDB" id="A0A0C4YNT1"/>
<gene>
    <name evidence="2" type="ORF">RR42_s2558</name>
</gene>
<dbReference type="OrthoDB" id="8577941at2"/>
<evidence type="ECO:0000256" key="1">
    <source>
        <dbReference type="SAM" id="Phobius"/>
    </source>
</evidence>
<dbReference type="EMBL" id="CP010537">
    <property type="protein sequence ID" value="AJG24140.1"/>
    <property type="molecule type" value="Genomic_DNA"/>
</dbReference>
<keyword evidence="3" id="KW-1185">Reference proteome</keyword>
<dbReference type="Proteomes" id="UP000031843">
    <property type="component" value="Chromosome secondary"/>
</dbReference>
<dbReference type="RefSeq" id="WP_043356170.1">
    <property type="nucleotide sequence ID" value="NZ_CP010537.1"/>
</dbReference>
<keyword evidence="1" id="KW-0472">Membrane</keyword>
<protein>
    <submittedName>
        <fullName evidence="2">Uncharacterized protein</fullName>
    </submittedName>
</protein>
<keyword evidence="1" id="KW-0812">Transmembrane</keyword>
<name>A0A0C4YNT1_9BURK</name>
<sequence>MAVDFSLLPKEEPEPGDSPSLLIWTIVFLVMALACAIAILLSWPKDLPTHTWKFWASLILFPVGIPAWIVLRRYSHHEGHRLDVLMRNEAIRGYNERVFALAARPLALLGAAHRFSSDKNENATGTIRSGTVRLETQKPIASDSGPTKARWLVVPGVPLEPGGKEADARRHREVTRWLYSELLADLASRIQSLPSRVDLSVCLWVSGGLLRKDHVALWQECWREHRLRDMRLSEETEPAGLDVLDGWLDQVAGGEGREARLIVAIQLYPLLRKTPPAGVAEAGVALLLMPGEQASRLQVVSEASLHRPVRVPFDQSDGALSHAVKWGDITAAEIPGGWQTGLDATQAGVLREAAVRLGLSARPTDLDQTVGHAGAAAPWLAIACAAGSLSVEVQSQIVFAGQPGGVDSAVVRSVARA</sequence>
<proteinExistence type="predicted"/>
<accession>A0A0C4YNT1</accession>
<reference evidence="2 3" key="1">
    <citation type="journal article" date="2015" name="Genome Announc.">
        <title>Complete Genome Sequence of Cupriavidus basilensis 4G11, Isolated from the Oak Ridge Field Research Center Site.</title>
        <authorList>
            <person name="Ray J."/>
            <person name="Waters R.J."/>
            <person name="Skerker J.M."/>
            <person name="Kuehl J.V."/>
            <person name="Price M.N."/>
            <person name="Huang J."/>
            <person name="Chakraborty R."/>
            <person name="Arkin A.P."/>
            <person name="Deutschbauer A."/>
        </authorList>
    </citation>
    <scope>NUCLEOTIDE SEQUENCE [LARGE SCALE GENOMIC DNA]</scope>
    <source>
        <strain evidence="2">4G11</strain>
    </source>
</reference>
<feature type="transmembrane region" description="Helical" evidence="1">
    <location>
        <begin position="54"/>
        <end position="71"/>
    </location>
</feature>
<feature type="transmembrane region" description="Helical" evidence="1">
    <location>
        <begin position="21"/>
        <end position="42"/>
    </location>
</feature>
<keyword evidence="1" id="KW-1133">Transmembrane helix</keyword>
<organism evidence="2 3">
    <name type="scientific">Cupriavidus basilensis</name>
    <dbReference type="NCBI Taxonomy" id="68895"/>
    <lineage>
        <taxon>Bacteria</taxon>
        <taxon>Pseudomonadati</taxon>
        <taxon>Pseudomonadota</taxon>
        <taxon>Betaproteobacteria</taxon>
        <taxon>Burkholderiales</taxon>
        <taxon>Burkholderiaceae</taxon>
        <taxon>Cupriavidus</taxon>
    </lineage>
</organism>
<evidence type="ECO:0000313" key="2">
    <source>
        <dbReference type="EMBL" id="AJG24140.1"/>
    </source>
</evidence>